<comment type="subcellular location">
    <subcellularLocation>
        <location evidence="1">Cytoplasm</location>
    </subcellularLocation>
</comment>
<dbReference type="InterPro" id="IPR000408">
    <property type="entry name" value="Reg_chr_condens"/>
</dbReference>
<dbReference type="PROSITE" id="PS50237">
    <property type="entry name" value="HECT"/>
    <property type="match status" value="1"/>
</dbReference>
<dbReference type="InterPro" id="IPR000569">
    <property type="entry name" value="HECT_dom"/>
</dbReference>
<evidence type="ECO:0000313" key="10">
    <source>
        <dbReference type="EMBL" id="KAK9794902.1"/>
    </source>
</evidence>
<comment type="caution">
    <text evidence="10">The sequence shown here is derived from an EMBL/GenBank/DDBJ whole genome shotgun (WGS) entry which is preliminary data.</text>
</comment>
<sequence>MLPVEASAFSESPAEQANDALDGEPHDVPTPLAVPRSLRQSVDREEGVPEPEQSSTFRRQYSWALSSNEEGGNSIKLYAWGRNDTGQLGSTAGCGQDSIAPEEGVAATHPLSGRNILAIDGSSFNSAFLTGDGDLYTCGSNESGQLGRKADSEGCSTATRVEALDNFNVQQVACGDAHMLAVVDNGNIASWGSADFGQLGHGEEATSHSHPRIIKNLGREHFVRVAAGGNHSLALTGSGQVFSFGDGSFGALGHGDLRNRSSPSLVTRLWPLGITQISCGDSHSCVLAYDGRVFCFGRNKYGQLGLGTYDNATLPQHVRMAFLCKQVACGGDHTVVLSRAGGVLTWGRGTWGQTGHGSTDITARPRVVEGLQDHVICQVSAGARHTIARSRHSAFGWGSTSEGQLGLGTSEPVLVPQHIRSLPMQPPLLYLVACGDHCFAAAGEQRHLTRTMSGSAPREQGVGLWPLRLPRLREMAACATNVAAGKPQGIDDLYTALLKVYSAELVQAMGSASQRLLHGMQDAFAEPQNPASATTHLAQHAWVLSLFILLQSPLNGESHGLGYALLGSIAQATAALEQADKAMLRQWLEQLPAEVLAARNVRPVHTFLESLAQRQGPRGQLLCMAHLLMLMFLANKAGKDGETIPNSEFYNAPLCKAINLPEEYLMWVKHKEEGKRKQAGSGNLTELVSLCQTPFILTPQAKNTILQVEAALSKEHSMRSGAAQALMHGMHPGMAAFLDIQVRRGHEMEDALNQIIHRGHDLKKPLRVAFAGEEGVDQGGVTKEFFQLMIREIFDERYGMFKYNQQTRTFWFNSTTLEDMREFALVGMVLGLAIYNGVILDVHFPLLVYKKLLGRPVGLQDMKTAFPELAKGLQTLLDYDGSDMEDVFSLAFEVEYDYFGELRTHQLLPDGSKVPVTSTNRRQYVQLYMEWVLNQSVATPFDAFCRGFLQVCGGHALSMFRHEELELLVCGLPHLDFEGLQRAARYEGGFHGQHPTILGLWSIIHSLTLEQKKRFLFFCTGCDRAPVGGLQELSLLIQRGGGDSNHLPTSHTCFNVLLLPEYSSVDKLRARLLTAIDNAEGFGLQ</sequence>
<dbReference type="CDD" id="cd00078">
    <property type="entry name" value="HECTc"/>
    <property type="match status" value="1"/>
</dbReference>
<feature type="repeat" description="RCC1" evidence="7">
    <location>
        <begin position="291"/>
        <end position="340"/>
    </location>
</feature>
<dbReference type="InterPro" id="IPR058923">
    <property type="entry name" value="RCC1-like_dom"/>
</dbReference>
<keyword evidence="11" id="KW-1185">Reference proteome</keyword>
<dbReference type="GO" id="GO:0004842">
    <property type="term" value="F:ubiquitin-protein transferase activity"/>
    <property type="evidence" value="ECO:0007669"/>
    <property type="project" value="InterPro"/>
</dbReference>
<feature type="repeat" description="RCC1" evidence="7">
    <location>
        <begin position="392"/>
        <end position="445"/>
    </location>
</feature>
<dbReference type="GO" id="GO:0005737">
    <property type="term" value="C:cytoplasm"/>
    <property type="evidence" value="ECO:0007669"/>
    <property type="project" value="UniProtKB-SubCell"/>
</dbReference>
<feature type="repeat" description="RCC1" evidence="7">
    <location>
        <begin position="341"/>
        <end position="392"/>
    </location>
</feature>
<dbReference type="Gene3D" id="2.130.10.30">
    <property type="entry name" value="Regulator of chromosome condensation 1/beta-lactamase-inhibitor protein II"/>
    <property type="match status" value="2"/>
</dbReference>
<dbReference type="EMBL" id="JALJOQ010000134">
    <property type="protein sequence ID" value="KAK9794902.1"/>
    <property type="molecule type" value="Genomic_DNA"/>
</dbReference>
<feature type="repeat" description="RCC1" evidence="7">
    <location>
        <begin position="133"/>
        <end position="185"/>
    </location>
</feature>
<evidence type="ECO:0000256" key="8">
    <source>
        <dbReference type="SAM" id="MobiDB-lite"/>
    </source>
</evidence>
<dbReference type="Pfam" id="PF00632">
    <property type="entry name" value="HECT"/>
    <property type="match status" value="1"/>
</dbReference>
<reference evidence="10 11" key="1">
    <citation type="journal article" date="2024" name="Nat. Commun.">
        <title>Phylogenomics reveals the evolutionary origins of lichenization in chlorophyte algae.</title>
        <authorList>
            <person name="Puginier C."/>
            <person name="Libourel C."/>
            <person name="Otte J."/>
            <person name="Skaloud P."/>
            <person name="Haon M."/>
            <person name="Grisel S."/>
            <person name="Petersen M."/>
            <person name="Berrin J.G."/>
            <person name="Delaux P.M."/>
            <person name="Dal Grande F."/>
            <person name="Keller J."/>
        </authorList>
    </citation>
    <scope>NUCLEOTIDE SEQUENCE [LARGE SCALE GENOMIC DNA]</scope>
    <source>
        <strain evidence="10 11">SAG 2036</strain>
    </source>
</reference>
<evidence type="ECO:0000256" key="4">
    <source>
        <dbReference type="ARBA" id="ARBA00022737"/>
    </source>
</evidence>
<evidence type="ECO:0000256" key="2">
    <source>
        <dbReference type="ARBA" id="ARBA00022490"/>
    </source>
</evidence>
<dbReference type="PROSITE" id="PS00626">
    <property type="entry name" value="RCC1_2"/>
    <property type="match status" value="2"/>
</dbReference>
<dbReference type="InterPro" id="IPR035983">
    <property type="entry name" value="Hect_E3_ubiquitin_ligase"/>
</dbReference>
<dbReference type="FunFam" id="3.30.2160.10:FF:000004">
    <property type="entry name" value="probable E3 ubiquitin-protein ligase HERC4 isoform X1"/>
    <property type="match status" value="1"/>
</dbReference>
<dbReference type="InterPro" id="IPR051709">
    <property type="entry name" value="Ub-ligase/GTPase-reg"/>
</dbReference>
<feature type="repeat" description="RCC1" evidence="7">
    <location>
        <begin position="186"/>
        <end position="238"/>
    </location>
</feature>
<keyword evidence="4" id="KW-0677">Repeat</keyword>
<evidence type="ECO:0000256" key="7">
    <source>
        <dbReference type="PROSITE-ProRule" id="PRU00235"/>
    </source>
</evidence>
<dbReference type="InterPro" id="IPR009091">
    <property type="entry name" value="RCC1/BLIP-II"/>
</dbReference>
<dbReference type="PANTHER" id="PTHR45622">
    <property type="entry name" value="UBIQUITIN-PROTEIN LIGASE E3A-RELATED"/>
    <property type="match status" value="1"/>
</dbReference>
<evidence type="ECO:0000259" key="9">
    <source>
        <dbReference type="PROSITE" id="PS50237"/>
    </source>
</evidence>
<accession>A0AAW1NUB7</accession>
<feature type="region of interest" description="Disordered" evidence="8">
    <location>
        <begin position="1"/>
        <end position="59"/>
    </location>
</feature>
<feature type="repeat" description="RCC1" evidence="7">
    <location>
        <begin position="75"/>
        <end position="132"/>
    </location>
</feature>
<dbReference type="SUPFAM" id="SSF50985">
    <property type="entry name" value="RCC1/BLIP-II"/>
    <property type="match status" value="2"/>
</dbReference>
<name>A0AAW1NUB7_9CHLO</name>
<dbReference type="PRINTS" id="PR00633">
    <property type="entry name" value="RCCNDNSATION"/>
</dbReference>
<keyword evidence="2" id="KW-0963">Cytoplasm</keyword>
<keyword evidence="3" id="KW-0808">Transferase</keyword>
<gene>
    <name evidence="10" type="ORF">WJX73_001812</name>
</gene>
<feature type="repeat" description="RCC1" evidence="7">
    <location>
        <begin position="239"/>
        <end position="290"/>
    </location>
</feature>
<protein>
    <recommendedName>
        <fullName evidence="9">HECT domain-containing protein</fullName>
    </recommendedName>
</protein>
<evidence type="ECO:0000313" key="11">
    <source>
        <dbReference type="Proteomes" id="UP001465755"/>
    </source>
</evidence>
<keyword evidence="5 6" id="KW-0833">Ubl conjugation pathway</keyword>
<proteinExistence type="predicted"/>
<dbReference type="SUPFAM" id="SSF56204">
    <property type="entry name" value="Hect, E3 ligase catalytic domain"/>
    <property type="match status" value="1"/>
</dbReference>
<dbReference type="Gene3D" id="3.90.1750.10">
    <property type="entry name" value="Hect, E3 ligase catalytic domains"/>
    <property type="match status" value="1"/>
</dbReference>
<evidence type="ECO:0000256" key="1">
    <source>
        <dbReference type="ARBA" id="ARBA00004496"/>
    </source>
</evidence>
<dbReference type="Proteomes" id="UP001465755">
    <property type="component" value="Unassembled WGS sequence"/>
</dbReference>
<feature type="active site" description="Glycyl thioester intermediate" evidence="6">
    <location>
        <position position="1053"/>
    </location>
</feature>
<feature type="domain" description="HECT" evidence="9">
    <location>
        <begin position="758"/>
        <end position="1085"/>
    </location>
</feature>
<organism evidence="10 11">
    <name type="scientific">Symbiochloris irregularis</name>
    <dbReference type="NCBI Taxonomy" id="706552"/>
    <lineage>
        <taxon>Eukaryota</taxon>
        <taxon>Viridiplantae</taxon>
        <taxon>Chlorophyta</taxon>
        <taxon>core chlorophytes</taxon>
        <taxon>Trebouxiophyceae</taxon>
        <taxon>Trebouxiales</taxon>
        <taxon>Trebouxiaceae</taxon>
        <taxon>Symbiochloris</taxon>
    </lineage>
</organism>
<dbReference type="Gene3D" id="3.30.2160.10">
    <property type="entry name" value="Hect, E3 ligase catalytic domain"/>
    <property type="match status" value="1"/>
</dbReference>
<dbReference type="Gene3D" id="3.30.2410.10">
    <property type="entry name" value="Hect, E3 ligase catalytic domain"/>
    <property type="match status" value="1"/>
</dbReference>
<dbReference type="AlphaFoldDB" id="A0AAW1NUB7"/>
<dbReference type="PANTHER" id="PTHR45622:SF60">
    <property type="entry name" value="UBIQUITIN-PROTEIN LIGASE E3A"/>
    <property type="match status" value="1"/>
</dbReference>
<dbReference type="PROSITE" id="PS50012">
    <property type="entry name" value="RCC1_3"/>
    <property type="match status" value="7"/>
</dbReference>
<evidence type="ECO:0000256" key="6">
    <source>
        <dbReference type="PROSITE-ProRule" id="PRU00104"/>
    </source>
</evidence>
<dbReference type="SMART" id="SM00119">
    <property type="entry name" value="HECTc"/>
    <property type="match status" value="1"/>
</dbReference>
<evidence type="ECO:0000256" key="3">
    <source>
        <dbReference type="ARBA" id="ARBA00022679"/>
    </source>
</evidence>
<dbReference type="Pfam" id="PF25390">
    <property type="entry name" value="WD40_RLD"/>
    <property type="match status" value="1"/>
</dbReference>
<dbReference type="FunFam" id="3.30.2410.10:FF:000003">
    <property type="entry name" value="probable E3 ubiquitin-protein ligase HERC4 isoform X1"/>
    <property type="match status" value="1"/>
</dbReference>
<evidence type="ECO:0000256" key="5">
    <source>
        <dbReference type="ARBA" id="ARBA00022786"/>
    </source>
</evidence>